<reference evidence="2" key="2">
    <citation type="submission" date="2024-10" db="UniProtKB">
        <authorList>
            <consortium name="EnsemblProtists"/>
        </authorList>
    </citation>
    <scope>IDENTIFICATION</scope>
</reference>
<dbReference type="KEGG" id="ehx:EMIHUDRAFT_233916"/>
<dbReference type="EnsemblProtists" id="EOD29535">
    <property type="protein sequence ID" value="EOD29535"/>
    <property type="gene ID" value="EMIHUDRAFT_233916"/>
</dbReference>
<evidence type="ECO:0000313" key="3">
    <source>
        <dbReference type="Proteomes" id="UP000013827"/>
    </source>
</evidence>
<evidence type="ECO:0000313" key="2">
    <source>
        <dbReference type="EnsemblProtists" id="EOD29535"/>
    </source>
</evidence>
<name>A0A0D3K1A0_EMIH1</name>
<dbReference type="SUPFAM" id="SSF51126">
    <property type="entry name" value="Pectin lyase-like"/>
    <property type="match status" value="1"/>
</dbReference>
<evidence type="ECO:0000256" key="1">
    <source>
        <dbReference type="SAM" id="SignalP"/>
    </source>
</evidence>
<dbReference type="InterPro" id="IPR011050">
    <property type="entry name" value="Pectin_lyase_fold/virulence"/>
</dbReference>
<keyword evidence="1" id="KW-0732">Signal</keyword>
<dbReference type="AlphaFoldDB" id="A0A0D3K1A0"/>
<feature type="signal peptide" evidence="1">
    <location>
        <begin position="1"/>
        <end position="18"/>
    </location>
</feature>
<accession>A0A0D3K1A0</accession>
<dbReference type="Proteomes" id="UP000013827">
    <property type="component" value="Unassembled WGS sequence"/>
</dbReference>
<feature type="chain" id="PRO_5044291637" description="Right handed beta helix domain-containing protein" evidence="1">
    <location>
        <begin position="19"/>
        <end position="220"/>
    </location>
</feature>
<keyword evidence="3" id="KW-1185">Reference proteome</keyword>
<reference evidence="3" key="1">
    <citation type="journal article" date="2013" name="Nature">
        <title>Pan genome of the phytoplankton Emiliania underpins its global distribution.</title>
        <authorList>
            <person name="Read B.A."/>
            <person name="Kegel J."/>
            <person name="Klute M.J."/>
            <person name="Kuo A."/>
            <person name="Lefebvre S.C."/>
            <person name="Maumus F."/>
            <person name="Mayer C."/>
            <person name="Miller J."/>
            <person name="Monier A."/>
            <person name="Salamov A."/>
            <person name="Young J."/>
            <person name="Aguilar M."/>
            <person name="Claverie J.M."/>
            <person name="Frickenhaus S."/>
            <person name="Gonzalez K."/>
            <person name="Herman E.K."/>
            <person name="Lin Y.C."/>
            <person name="Napier J."/>
            <person name="Ogata H."/>
            <person name="Sarno A.F."/>
            <person name="Shmutz J."/>
            <person name="Schroeder D."/>
            <person name="de Vargas C."/>
            <person name="Verret F."/>
            <person name="von Dassow P."/>
            <person name="Valentin K."/>
            <person name="Van de Peer Y."/>
            <person name="Wheeler G."/>
            <person name="Dacks J.B."/>
            <person name="Delwiche C.F."/>
            <person name="Dyhrman S.T."/>
            <person name="Glockner G."/>
            <person name="John U."/>
            <person name="Richards T."/>
            <person name="Worden A.Z."/>
            <person name="Zhang X."/>
            <person name="Grigoriev I.V."/>
            <person name="Allen A.E."/>
            <person name="Bidle K."/>
            <person name="Borodovsky M."/>
            <person name="Bowler C."/>
            <person name="Brownlee C."/>
            <person name="Cock J.M."/>
            <person name="Elias M."/>
            <person name="Gladyshev V.N."/>
            <person name="Groth M."/>
            <person name="Guda C."/>
            <person name="Hadaegh A."/>
            <person name="Iglesias-Rodriguez M.D."/>
            <person name="Jenkins J."/>
            <person name="Jones B.M."/>
            <person name="Lawson T."/>
            <person name="Leese F."/>
            <person name="Lindquist E."/>
            <person name="Lobanov A."/>
            <person name="Lomsadze A."/>
            <person name="Malik S.B."/>
            <person name="Marsh M.E."/>
            <person name="Mackinder L."/>
            <person name="Mock T."/>
            <person name="Mueller-Roeber B."/>
            <person name="Pagarete A."/>
            <person name="Parker M."/>
            <person name="Probert I."/>
            <person name="Quesneville H."/>
            <person name="Raines C."/>
            <person name="Rensing S.A."/>
            <person name="Riano-Pachon D.M."/>
            <person name="Richier S."/>
            <person name="Rokitta S."/>
            <person name="Shiraiwa Y."/>
            <person name="Soanes D.M."/>
            <person name="van der Giezen M."/>
            <person name="Wahlund T.M."/>
            <person name="Williams B."/>
            <person name="Wilson W."/>
            <person name="Wolfe G."/>
            <person name="Wurch L.L."/>
        </authorList>
    </citation>
    <scope>NUCLEOTIDE SEQUENCE</scope>
</reference>
<dbReference type="PaxDb" id="2903-EOD29535"/>
<dbReference type="HOGENOM" id="CLU_1258150_0_0_1"/>
<proteinExistence type="predicted"/>
<protein>
    <recommendedName>
        <fullName evidence="4">Right handed beta helix domain-containing protein</fullName>
    </recommendedName>
</protein>
<dbReference type="RefSeq" id="XP_005781964.1">
    <property type="nucleotide sequence ID" value="XM_005781907.1"/>
</dbReference>
<organism evidence="2 3">
    <name type="scientific">Emiliania huxleyi (strain CCMP1516)</name>
    <dbReference type="NCBI Taxonomy" id="280463"/>
    <lineage>
        <taxon>Eukaryota</taxon>
        <taxon>Haptista</taxon>
        <taxon>Haptophyta</taxon>
        <taxon>Prymnesiophyceae</taxon>
        <taxon>Isochrysidales</taxon>
        <taxon>Noelaerhabdaceae</taxon>
        <taxon>Emiliania</taxon>
    </lineage>
</organism>
<dbReference type="GeneID" id="17274808"/>
<sequence length="220" mass="22239">MLCTLALLLAFDAEPHDAEQPAFEQHTVDPHGEAITTNTAPRAVFILVGSLTDSLDSTSPGACTAGGDDVAAADPAAAAGCTLRAAMQLANRYGKATAVTIRVRSGRIAVAGPLPTLEGTVQMSSGPTGPIGTVLDGGKRDGAGVQILRTGSGSAVALHTLRFENGRAMGSSDDGWGEHGGAIHARGTLVLTNCAIRNCEAFNGGGVYAEGDEPLLSICT</sequence>
<evidence type="ECO:0008006" key="4">
    <source>
        <dbReference type="Google" id="ProtNLM"/>
    </source>
</evidence>